<organism evidence="2">
    <name type="scientific">Darwinula stevensoni</name>
    <dbReference type="NCBI Taxonomy" id="69355"/>
    <lineage>
        <taxon>Eukaryota</taxon>
        <taxon>Metazoa</taxon>
        <taxon>Ecdysozoa</taxon>
        <taxon>Arthropoda</taxon>
        <taxon>Crustacea</taxon>
        <taxon>Oligostraca</taxon>
        <taxon>Ostracoda</taxon>
        <taxon>Podocopa</taxon>
        <taxon>Podocopida</taxon>
        <taxon>Darwinulocopina</taxon>
        <taxon>Darwinuloidea</taxon>
        <taxon>Darwinulidae</taxon>
        <taxon>Darwinula</taxon>
    </lineage>
</organism>
<feature type="region of interest" description="Disordered" evidence="1">
    <location>
        <begin position="85"/>
        <end position="105"/>
    </location>
</feature>
<dbReference type="AlphaFoldDB" id="A0A7R8WZA7"/>
<gene>
    <name evidence="2" type="ORF">DSTB1V02_LOCUS831</name>
</gene>
<evidence type="ECO:0000313" key="2">
    <source>
        <dbReference type="EMBL" id="CAD7240825.1"/>
    </source>
</evidence>
<evidence type="ECO:0008006" key="4">
    <source>
        <dbReference type="Google" id="ProtNLM"/>
    </source>
</evidence>
<name>A0A7R8WZA7_9CRUS</name>
<keyword evidence="3" id="KW-1185">Reference proteome</keyword>
<dbReference type="EMBL" id="CAJPEV010000065">
    <property type="protein sequence ID" value="CAG0879944.1"/>
    <property type="molecule type" value="Genomic_DNA"/>
</dbReference>
<reference evidence="2" key="1">
    <citation type="submission" date="2020-11" db="EMBL/GenBank/DDBJ databases">
        <authorList>
            <person name="Tran Van P."/>
        </authorList>
    </citation>
    <scope>NUCLEOTIDE SEQUENCE</scope>
</reference>
<dbReference type="SUPFAM" id="SSF48726">
    <property type="entry name" value="Immunoglobulin"/>
    <property type="match status" value="1"/>
</dbReference>
<dbReference type="Gene3D" id="2.60.40.10">
    <property type="entry name" value="Immunoglobulins"/>
    <property type="match status" value="1"/>
</dbReference>
<protein>
    <recommendedName>
        <fullName evidence="4">Ig-like domain-containing protein</fullName>
    </recommendedName>
</protein>
<accession>A0A7R8WZA7</accession>
<evidence type="ECO:0000256" key="1">
    <source>
        <dbReference type="SAM" id="MobiDB-lite"/>
    </source>
</evidence>
<dbReference type="InterPro" id="IPR013783">
    <property type="entry name" value="Ig-like_fold"/>
</dbReference>
<dbReference type="InterPro" id="IPR036179">
    <property type="entry name" value="Ig-like_dom_sf"/>
</dbReference>
<proteinExistence type="predicted"/>
<feature type="region of interest" description="Disordered" evidence="1">
    <location>
        <begin position="135"/>
        <end position="161"/>
    </location>
</feature>
<dbReference type="Proteomes" id="UP000677054">
    <property type="component" value="Unassembled WGS sequence"/>
</dbReference>
<evidence type="ECO:0000313" key="3">
    <source>
        <dbReference type="Proteomes" id="UP000677054"/>
    </source>
</evidence>
<sequence length="161" mass="18061">MADARLDRLGFHRGISADMSQVMQELSKEQSNGTISKDIHVEEGSDAVLPCPIPQGQADQQTKVTWIKLGHYDLLTVGLTTYSGNPRLKPFHDKNSKEGTKREEPLRIVCHSPKWPYEMRKNNGEKEFQNIPAQAKNEEDNHVLSPGMSPGNVIRGKESLK</sequence>
<dbReference type="EMBL" id="LR899582">
    <property type="protein sequence ID" value="CAD7240825.1"/>
    <property type="molecule type" value="Genomic_DNA"/>
</dbReference>
<feature type="compositionally biased region" description="Basic and acidic residues" evidence="1">
    <location>
        <begin position="90"/>
        <end position="105"/>
    </location>
</feature>